<evidence type="ECO:0000313" key="2">
    <source>
        <dbReference type="Proteomes" id="UP000242875"/>
    </source>
</evidence>
<dbReference type="EMBL" id="MVBO01000308">
    <property type="protein sequence ID" value="OZJ01549.1"/>
    <property type="molecule type" value="Genomic_DNA"/>
</dbReference>
<protein>
    <submittedName>
        <fullName evidence="1">Uncharacterized protein</fullName>
    </submittedName>
</protein>
<accession>A0A261XT67</accession>
<keyword evidence="2" id="KW-1185">Reference proteome</keyword>
<gene>
    <name evidence="1" type="ORF">BZG36_05666</name>
</gene>
<sequence length="419" mass="47720">MSNIHTHSTSSTSANAHILASVVIKTDNERLSLLLTIGETIKEYDLGIVKGSKEYLREAIRLCAPPRSWTYHLKPSRVYSAEGVERLQNLWLQIDKDTQKLLYYTLGWGDECWVFHKEAQSDLRDLLATGDATPQYGQEENSASDEAKLRLELQKRVLSKDRGSNCIAVVVLSLVAHTNLFTNERVGTPWRLQKKYATNYGELNKQMSSNLRLSSHLYILYRQYYEESPNGACVYEGWDQFKGVTARALKECGIDIEVIDGGFWHFDKNSKKLYIPSMTDDLQIWLKCYIQRAGVNNKSVSLSVRAFFLPYWLLVQDEIDMEMLCGSRALNPEIWRYSDYQVTNPDEPLPMEQSMFELFHNLQTLIKQAQAIQEGKSQFREKVFTRALGVVNAVIAAYSGSATWVKNLESALATGPSKA</sequence>
<proteinExistence type="predicted"/>
<dbReference type="Proteomes" id="UP000242875">
    <property type="component" value="Unassembled WGS sequence"/>
</dbReference>
<dbReference type="AlphaFoldDB" id="A0A261XT67"/>
<name>A0A261XT67_9FUNG</name>
<evidence type="ECO:0000313" key="1">
    <source>
        <dbReference type="EMBL" id="OZJ01549.1"/>
    </source>
</evidence>
<organism evidence="1 2">
    <name type="scientific">Bifiguratus adelaidae</name>
    <dbReference type="NCBI Taxonomy" id="1938954"/>
    <lineage>
        <taxon>Eukaryota</taxon>
        <taxon>Fungi</taxon>
        <taxon>Fungi incertae sedis</taxon>
        <taxon>Mucoromycota</taxon>
        <taxon>Mucoromycotina</taxon>
        <taxon>Endogonomycetes</taxon>
        <taxon>Endogonales</taxon>
        <taxon>Endogonales incertae sedis</taxon>
        <taxon>Bifiguratus</taxon>
    </lineage>
</organism>
<comment type="caution">
    <text evidence="1">The sequence shown here is derived from an EMBL/GenBank/DDBJ whole genome shotgun (WGS) entry which is preliminary data.</text>
</comment>
<reference evidence="1 2" key="1">
    <citation type="journal article" date="2017" name="Mycologia">
        <title>Bifiguratus adelaidae, gen. et sp. nov., a new member of Mucoromycotina in endophytic and soil-dwelling habitats.</title>
        <authorList>
            <person name="Torres-Cruz T.J."/>
            <person name="Billingsley Tobias T.L."/>
            <person name="Almatruk M."/>
            <person name="Hesse C."/>
            <person name="Kuske C.R."/>
            <person name="Desiro A."/>
            <person name="Benucci G.M."/>
            <person name="Bonito G."/>
            <person name="Stajich J.E."/>
            <person name="Dunlap C."/>
            <person name="Arnold A.E."/>
            <person name="Porras-Alfaro A."/>
        </authorList>
    </citation>
    <scope>NUCLEOTIDE SEQUENCE [LARGE SCALE GENOMIC DNA]</scope>
    <source>
        <strain evidence="1 2">AZ0501</strain>
    </source>
</reference>